<accession>A0A5D4SHM6</accession>
<gene>
    <name evidence="2" type="ORF">FZC76_20430</name>
</gene>
<dbReference type="PANTHER" id="PTHR43233:SF1">
    <property type="entry name" value="FAMILY N-ACETYLTRANSFERASE, PUTATIVE (AFU_ORTHOLOGUE AFUA_6G03350)-RELATED"/>
    <property type="match status" value="1"/>
</dbReference>
<dbReference type="InterPro" id="IPR053144">
    <property type="entry name" value="Acetyltransferase_Butenolide"/>
</dbReference>
<organism evidence="2 3">
    <name type="scientific">Sutcliffiella horikoshii</name>
    <dbReference type="NCBI Taxonomy" id="79883"/>
    <lineage>
        <taxon>Bacteria</taxon>
        <taxon>Bacillati</taxon>
        <taxon>Bacillota</taxon>
        <taxon>Bacilli</taxon>
        <taxon>Bacillales</taxon>
        <taxon>Bacillaceae</taxon>
        <taxon>Sutcliffiella</taxon>
    </lineage>
</organism>
<dbReference type="Proteomes" id="UP000322524">
    <property type="component" value="Unassembled WGS sequence"/>
</dbReference>
<dbReference type="CDD" id="cd04301">
    <property type="entry name" value="NAT_SF"/>
    <property type="match status" value="1"/>
</dbReference>
<reference evidence="2 3" key="1">
    <citation type="submission" date="2019-08" db="EMBL/GenBank/DDBJ databases">
        <title>Bacillus genomes from the desert of Cuatro Cienegas, Coahuila.</title>
        <authorList>
            <person name="Olmedo-Alvarez G."/>
        </authorList>
    </citation>
    <scope>NUCLEOTIDE SEQUENCE [LARGE SCALE GENOMIC DNA]</scope>
    <source>
        <strain evidence="2 3">CH28_1T</strain>
    </source>
</reference>
<dbReference type="SUPFAM" id="SSF55729">
    <property type="entry name" value="Acyl-CoA N-acyltransferases (Nat)"/>
    <property type="match status" value="1"/>
</dbReference>
<protein>
    <submittedName>
        <fullName evidence="2">GNAT family N-acetyltransferase</fullName>
    </submittedName>
</protein>
<proteinExistence type="predicted"/>
<dbReference type="InterPro" id="IPR000182">
    <property type="entry name" value="GNAT_dom"/>
</dbReference>
<feature type="domain" description="N-acetyltransferase" evidence="1">
    <location>
        <begin position="8"/>
        <end position="138"/>
    </location>
</feature>
<name>A0A5D4SHM6_9BACI</name>
<dbReference type="OrthoDB" id="3216107at2"/>
<dbReference type="InterPro" id="IPR016181">
    <property type="entry name" value="Acyl_CoA_acyltransferase"/>
</dbReference>
<evidence type="ECO:0000313" key="2">
    <source>
        <dbReference type="EMBL" id="TYS62630.1"/>
    </source>
</evidence>
<evidence type="ECO:0000259" key="1">
    <source>
        <dbReference type="PROSITE" id="PS51186"/>
    </source>
</evidence>
<keyword evidence="2" id="KW-0808">Transferase</keyword>
<evidence type="ECO:0000313" key="3">
    <source>
        <dbReference type="Proteomes" id="UP000322524"/>
    </source>
</evidence>
<dbReference type="PANTHER" id="PTHR43233">
    <property type="entry name" value="FAMILY N-ACETYLTRANSFERASE, PUTATIVE (AFU_ORTHOLOGUE AFUA_6G03350)-RELATED"/>
    <property type="match status" value="1"/>
</dbReference>
<comment type="caution">
    <text evidence="2">The sequence shown here is derived from an EMBL/GenBank/DDBJ whole genome shotgun (WGS) entry which is preliminary data.</text>
</comment>
<dbReference type="AlphaFoldDB" id="A0A5D4SHM6"/>
<dbReference type="Pfam" id="PF13508">
    <property type="entry name" value="Acetyltransf_7"/>
    <property type="match status" value="1"/>
</dbReference>
<dbReference type="GO" id="GO:0016747">
    <property type="term" value="F:acyltransferase activity, transferring groups other than amino-acyl groups"/>
    <property type="evidence" value="ECO:0007669"/>
    <property type="project" value="InterPro"/>
</dbReference>
<dbReference type="Gene3D" id="3.40.630.30">
    <property type="match status" value="1"/>
</dbReference>
<dbReference type="EMBL" id="VTEV01000011">
    <property type="protein sequence ID" value="TYS62630.1"/>
    <property type="molecule type" value="Genomic_DNA"/>
</dbReference>
<sequence length="138" mass="16096">MEWFKNEFMISDNEELIDFNVVTQLLSNTYWASNRTKETIEKSVKNSLCFGLYISGRQIGFARVATDKAVFSWILDVIIADNYRGKGLGQWLMNYIFEYPEIKYTAFGLATADAHNFYKKFGFKDNNCMTRSILTTKY</sequence>
<dbReference type="PROSITE" id="PS51186">
    <property type="entry name" value="GNAT"/>
    <property type="match status" value="1"/>
</dbReference>